<comment type="caution">
    <text evidence="3">The sequence shown here is derived from an EMBL/GenBank/DDBJ whole genome shotgun (WGS) entry which is preliminary data.</text>
</comment>
<dbReference type="PROSITE" id="PS51257">
    <property type="entry name" value="PROKAR_LIPOPROTEIN"/>
    <property type="match status" value="1"/>
</dbReference>
<dbReference type="OrthoDB" id="9812528at2"/>
<evidence type="ECO:0000259" key="2">
    <source>
        <dbReference type="PROSITE" id="PS50983"/>
    </source>
</evidence>
<gene>
    <name evidence="3" type="ORF">E7Z59_07340</name>
</gene>
<dbReference type="InterPro" id="IPR050902">
    <property type="entry name" value="ABC_Transporter_SBP"/>
</dbReference>
<dbReference type="InterPro" id="IPR002491">
    <property type="entry name" value="ABC_transptr_periplasmic_BD"/>
</dbReference>
<sequence>MKSYPSGISFFCLLIFSSLLVLSGCNDNTAPVSSTNSDGYATGFQVNRVSKDLTEVIVTQPWPEAQKPYKYAFLDREAAASASLNRDAYDAIVLTPVTSIIATSTTHIPALEALGALKSLRGFPDTRYISSKKAVKLVTDGSIQDLGVNESLNTELVLDLDPEVIVGFSIAGENESYDVLKRKGIPILYNGDWVEQHPLGKAEWIRFFGVMFQKEQIADSIFQEIAAQYNQAKALAAKAQKRPKVLSGAMYRDVWYLPAGDSWGAKFIEDANADYLWKESEGTGSLSLSFESVLSKAANADIWMGTAAFTSYPQLTASNEHYNQFKPFREKKVYTISKTTGPQGGVLFYELGPNRPDLVLKDMIHILHPELLPDHNPVFYKPLDLE</sequence>
<evidence type="ECO:0000256" key="1">
    <source>
        <dbReference type="SAM" id="SignalP"/>
    </source>
</evidence>
<organism evidence="3 4">
    <name type="scientific">Robertkochia marina</name>
    <dbReference type="NCBI Taxonomy" id="1227945"/>
    <lineage>
        <taxon>Bacteria</taxon>
        <taxon>Pseudomonadati</taxon>
        <taxon>Bacteroidota</taxon>
        <taxon>Flavobacteriia</taxon>
        <taxon>Flavobacteriales</taxon>
        <taxon>Flavobacteriaceae</taxon>
        <taxon>Robertkochia</taxon>
    </lineage>
</organism>
<keyword evidence="4" id="KW-1185">Reference proteome</keyword>
<dbReference type="AlphaFoldDB" id="A0A4S3M0A3"/>
<feature type="signal peptide" evidence="1">
    <location>
        <begin position="1"/>
        <end position="23"/>
    </location>
</feature>
<dbReference type="RefSeq" id="WP_136335672.1">
    <property type="nucleotide sequence ID" value="NZ_QXMP01000005.1"/>
</dbReference>
<dbReference type="PANTHER" id="PTHR30535">
    <property type="entry name" value="VITAMIN B12-BINDING PROTEIN"/>
    <property type="match status" value="1"/>
</dbReference>
<accession>A0A4S3M0A3</accession>
<dbReference type="Gene3D" id="3.40.50.1980">
    <property type="entry name" value="Nitrogenase molybdenum iron protein domain"/>
    <property type="match status" value="2"/>
</dbReference>
<keyword evidence="1" id="KW-0732">Signal</keyword>
<proteinExistence type="predicted"/>
<protein>
    <submittedName>
        <fullName evidence="3">ABC transporter substrate-binding protein</fullName>
    </submittedName>
</protein>
<reference evidence="3 4" key="1">
    <citation type="submission" date="2019-04" db="EMBL/GenBank/DDBJ databases">
        <title>Draft genome sequence of Robertkochia marina CC-AMO-30D.</title>
        <authorList>
            <person name="Hameed A."/>
            <person name="Lin S.-Y."/>
            <person name="Shahina M."/>
            <person name="Lai W.-A."/>
            <person name="Young C.-C."/>
        </authorList>
    </citation>
    <scope>NUCLEOTIDE SEQUENCE [LARGE SCALE GENOMIC DNA]</scope>
    <source>
        <strain evidence="3 4">CC-AMO-30D</strain>
    </source>
</reference>
<dbReference type="SUPFAM" id="SSF53807">
    <property type="entry name" value="Helical backbone' metal receptor"/>
    <property type="match status" value="1"/>
</dbReference>
<dbReference type="PROSITE" id="PS50983">
    <property type="entry name" value="FE_B12_PBP"/>
    <property type="match status" value="1"/>
</dbReference>
<evidence type="ECO:0000313" key="3">
    <source>
        <dbReference type="EMBL" id="THD67467.1"/>
    </source>
</evidence>
<dbReference type="Pfam" id="PF01497">
    <property type="entry name" value="Peripla_BP_2"/>
    <property type="match status" value="1"/>
</dbReference>
<name>A0A4S3M0A3_9FLAO</name>
<dbReference type="GO" id="GO:0071281">
    <property type="term" value="P:cellular response to iron ion"/>
    <property type="evidence" value="ECO:0007669"/>
    <property type="project" value="TreeGrafter"/>
</dbReference>
<evidence type="ECO:0000313" key="4">
    <source>
        <dbReference type="Proteomes" id="UP000305939"/>
    </source>
</evidence>
<feature type="domain" description="Fe/B12 periplasmic-binding" evidence="2">
    <location>
        <begin position="99"/>
        <end position="371"/>
    </location>
</feature>
<dbReference type="EMBL" id="SSMC01000002">
    <property type="protein sequence ID" value="THD67467.1"/>
    <property type="molecule type" value="Genomic_DNA"/>
</dbReference>
<feature type="chain" id="PRO_5020424075" evidence="1">
    <location>
        <begin position="24"/>
        <end position="386"/>
    </location>
</feature>
<dbReference type="Proteomes" id="UP000305939">
    <property type="component" value="Unassembled WGS sequence"/>
</dbReference>
<dbReference type="PANTHER" id="PTHR30535:SF34">
    <property type="entry name" value="MOLYBDATE-BINDING PROTEIN MOLA"/>
    <property type="match status" value="1"/>
</dbReference>